<dbReference type="Proteomes" id="UP001159641">
    <property type="component" value="Unassembled WGS sequence"/>
</dbReference>
<feature type="compositionally biased region" description="Polar residues" evidence="1">
    <location>
        <begin position="349"/>
        <end position="364"/>
    </location>
</feature>
<organism evidence="2 3">
    <name type="scientific">Eschrichtius robustus</name>
    <name type="common">California gray whale</name>
    <name type="synonym">Eschrichtius gibbosus</name>
    <dbReference type="NCBI Taxonomy" id="9764"/>
    <lineage>
        <taxon>Eukaryota</taxon>
        <taxon>Metazoa</taxon>
        <taxon>Chordata</taxon>
        <taxon>Craniata</taxon>
        <taxon>Vertebrata</taxon>
        <taxon>Euteleostomi</taxon>
        <taxon>Mammalia</taxon>
        <taxon>Eutheria</taxon>
        <taxon>Laurasiatheria</taxon>
        <taxon>Artiodactyla</taxon>
        <taxon>Whippomorpha</taxon>
        <taxon>Cetacea</taxon>
        <taxon>Mysticeti</taxon>
        <taxon>Eschrichtiidae</taxon>
        <taxon>Eschrichtius</taxon>
    </lineage>
</organism>
<evidence type="ECO:0000256" key="1">
    <source>
        <dbReference type="SAM" id="MobiDB-lite"/>
    </source>
</evidence>
<feature type="compositionally biased region" description="Low complexity" evidence="1">
    <location>
        <begin position="279"/>
        <end position="291"/>
    </location>
</feature>
<feature type="compositionally biased region" description="Basic and acidic residues" evidence="1">
    <location>
        <begin position="459"/>
        <end position="475"/>
    </location>
</feature>
<dbReference type="GO" id="GO:0015629">
    <property type="term" value="C:actin cytoskeleton"/>
    <property type="evidence" value="ECO:0007669"/>
    <property type="project" value="TreeGrafter"/>
</dbReference>
<dbReference type="PANTHER" id="PTHR17271:SF10">
    <property type="entry name" value="TRIO AND F-ACTIN-BINDING PROTEIN"/>
    <property type="match status" value="1"/>
</dbReference>
<feature type="compositionally biased region" description="Basic and acidic residues" evidence="1">
    <location>
        <begin position="418"/>
        <end position="428"/>
    </location>
</feature>
<evidence type="ECO:0000313" key="2">
    <source>
        <dbReference type="EMBL" id="KAJ8791661.1"/>
    </source>
</evidence>
<proteinExistence type="predicted"/>
<comment type="caution">
    <text evidence="2">The sequence shown here is derived from an EMBL/GenBank/DDBJ whole genome shotgun (WGS) entry which is preliminary data.</text>
</comment>
<accession>A0AB34HKZ4</accession>
<dbReference type="AlphaFoldDB" id="A0AB34HKZ4"/>
<feature type="region of interest" description="Disordered" evidence="1">
    <location>
        <begin position="33"/>
        <end position="637"/>
    </location>
</feature>
<sequence>MEGVAGNAPCEHFEANVLAQRCCQNCFHPEEAHRARRQEPGSPPSAEAPYCDLPRRPAAPEDPLRASTSNCQSVVGSGLGPGPERGPSAGLPAEGLTATPRSQEPEAAPYLEGLASSLCGSFNESPDSGTSSSPDCEAPDDTSDSSSVDWDTVERQEEAPSGDKFTVMIPRKPQEGPRADSARRAPPLLTRSPVGGDTAGQRKEGSGGGNRSAGQHWAKLRGESGYFSLERHRSALTPAPPTTPQSSPRKTSDAEDQSPQHEPPQFPPPVCIGYRDAPRASSPPRQAPEPSLLFQDLPRASTESLVPSTDSLHERLHMPSPVCIGHRDAPSFSSPPRQAPEPSLFFQDPTGTSMESLAPSTDSLRGSPVLPPQVCIGHRDAPRASSPPRHPPSDLALLAPSPPPGSLGGSRGSAPPGETRHNLEREEYTVLADLPPPRRLAQREPGPQCSNGGRTRSPGRAEVERLFGQERRKSEAPGAFQTRDEGRSRRPSQVQSQPLRRQSSPALSREVTKPLAKQAEPARRSRAEPPHPRSPERRPEGERRLQGSSPPPRTGQSEAWEEPPRGGPWEPPDRPAQRGWGSLQELSSPHQPMRPPENSRAGPGEFSKPQRPETPPAMGWGAEGACPHLHGPERQAEPDWRDLVGLLRAPREGAWTHSEEPTLASALPRLDWEGLLELLQAQLPRRDSAGHWGGPGTISPGATGTLELEPERHTQSEGGAGATLVNGYGPGQWPQSSAQPPSPAGISTQWPKTKVTSGPETSTMAGLEETGQLRGRSPAEGPSSLQWETCQTDCSHHPQPPESNLLCDFGQMPLLHWGLSFPNKDDSKEGALGTLPGVWL</sequence>
<dbReference type="PANTHER" id="PTHR17271">
    <property type="entry name" value="PLECKSTRIN HOMOLOGY PH DOMAIN-CONTAINING PROTEIN"/>
    <property type="match status" value="1"/>
</dbReference>
<dbReference type="InterPro" id="IPR052223">
    <property type="entry name" value="Actin_Cytoskeleton_Reg"/>
</dbReference>
<feature type="compositionally biased region" description="Polar residues" evidence="1">
    <location>
        <begin position="66"/>
        <end position="75"/>
    </location>
</feature>
<feature type="compositionally biased region" description="Basic and acidic residues" evidence="1">
    <location>
        <begin position="520"/>
        <end position="545"/>
    </location>
</feature>
<dbReference type="GO" id="GO:0051015">
    <property type="term" value="F:actin filament binding"/>
    <property type="evidence" value="ECO:0007669"/>
    <property type="project" value="TreeGrafter"/>
</dbReference>
<feature type="compositionally biased region" description="Polar residues" evidence="1">
    <location>
        <begin position="118"/>
        <end position="134"/>
    </location>
</feature>
<reference evidence="2 3" key="1">
    <citation type="submission" date="2022-11" db="EMBL/GenBank/DDBJ databases">
        <title>Whole genome sequence of Eschrichtius robustus ER-17-0199.</title>
        <authorList>
            <person name="Bruniche-Olsen A."/>
            <person name="Black A.N."/>
            <person name="Fields C.J."/>
            <person name="Walden K."/>
            <person name="Dewoody J.A."/>
        </authorList>
    </citation>
    <scope>NUCLEOTIDE SEQUENCE [LARGE SCALE GENOMIC DNA]</scope>
    <source>
        <strain evidence="2">ER-17-0199</strain>
        <tissue evidence="2">Blubber</tissue>
    </source>
</reference>
<protein>
    <recommendedName>
        <fullName evidence="4">TRIO and F-actin-binding protein</fullName>
    </recommendedName>
</protein>
<feature type="compositionally biased region" description="Polar residues" evidence="1">
    <location>
        <begin position="491"/>
        <end position="506"/>
    </location>
</feature>
<feature type="compositionally biased region" description="Basic and acidic residues" evidence="1">
    <location>
        <begin position="53"/>
        <end position="64"/>
    </location>
</feature>
<feature type="region of interest" description="Disordered" evidence="1">
    <location>
        <begin position="686"/>
        <end position="786"/>
    </location>
</feature>
<dbReference type="GO" id="GO:1900026">
    <property type="term" value="P:positive regulation of substrate adhesion-dependent cell spreading"/>
    <property type="evidence" value="ECO:0007669"/>
    <property type="project" value="TreeGrafter"/>
</dbReference>
<feature type="compositionally biased region" description="Low complexity" evidence="1">
    <location>
        <begin position="383"/>
        <end position="399"/>
    </location>
</feature>
<feature type="compositionally biased region" description="Polar residues" evidence="1">
    <location>
        <begin position="746"/>
        <end position="764"/>
    </location>
</feature>
<evidence type="ECO:0008006" key="4">
    <source>
        <dbReference type="Google" id="ProtNLM"/>
    </source>
</evidence>
<evidence type="ECO:0000313" key="3">
    <source>
        <dbReference type="Proteomes" id="UP001159641"/>
    </source>
</evidence>
<feature type="compositionally biased region" description="Pro residues" evidence="1">
    <location>
        <begin position="261"/>
        <end position="270"/>
    </location>
</feature>
<dbReference type="EMBL" id="JAIQCJ010001201">
    <property type="protein sequence ID" value="KAJ8791661.1"/>
    <property type="molecule type" value="Genomic_DNA"/>
</dbReference>
<gene>
    <name evidence="2" type="ORF">J1605_020383</name>
</gene>
<keyword evidence="3" id="KW-1185">Reference proteome</keyword>
<feature type="compositionally biased region" description="Polar residues" evidence="1">
    <location>
        <begin position="301"/>
        <end position="310"/>
    </location>
</feature>
<name>A0AB34HKZ4_ESCRO</name>
<feature type="compositionally biased region" description="Basic and acidic residues" evidence="1">
    <location>
        <begin position="172"/>
        <end position="183"/>
    </location>
</feature>